<keyword evidence="1" id="KW-0256">Endoplasmic reticulum</keyword>
<accession>A0AAU9MXX8</accession>
<dbReference type="InterPro" id="IPR017850">
    <property type="entry name" value="Alkaline_phosphatase_core_sf"/>
</dbReference>
<dbReference type="Proteomes" id="UP001157418">
    <property type="component" value="Unassembled WGS sequence"/>
</dbReference>
<dbReference type="AlphaFoldDB" id="A0AAU9MXX8"/>
<keyword evidence="1" id="KW-0337">GPI-anchor biosynthesis</keyword>
<reference evidence="2 3" key="1">
    <citation type="submission" date="2022-01" db="EMBL/GenBank/DDBJ databases">
        <authorList>
            <person name="Xiong W."/>
            <person name="Schranz E."/>
        </authorList>
    </citation>
    <scope>NUCLEOTIDE SEQUENCE [LARGE SCALE GENOMIC DNA]</scope>
</reference>
<evidence type="ECO:0000313" key="2">
    <source>
        <dbReference type="EMBL" id="CAH1431502.1"/>
    </source>
</evidence>
<keyword evidence="3" id="KW-1185">Reference proteome</keyword>
<keyword evidence="1" id="KW-0808">Transferase</keyword>
<dbReference type="PANTHER" id="PTHR12250">
    <property type="entry name" value="PHOSPHATIDYLINOSITOL GLYCAN, CLASS N"/>
    <property type="match status" value="1"/>
</dbReference>
<organism evidence="2 3">
    <name type="scientific">Lactuca virosa</name>
    <dbReference type="NCBI Taxonomy" id="75947"/>
    <lineage>
        <taxon>Eukaryota</taxon>
        <taxon>Viridiplantae</taxon>
        <taxon>Streptophyta</taxon>
        <taxon>Embryophyta</taxon>
        <taxon>Tracheophyta</taxon>
        <taxon>Spermatophyta</taxon>
        <taxon>Magnoliopsida</taxon>
        <taxon>eudicotyledons</taxon>
        <taxon>Gunneridae</taxon>
        <taxon>Pentapetalae</taxon>
        <taxon>asterids</taxon>
        <taxon>campanulids</taxon>
        <taxon>Asterales</taxon>
        <taxon>Asteraceae</taxon>
        <taxon>Cichorioideae</taxon>
        <taxon>Cichorieae</taxon>
        <taxon>Lactucinae</taxon>
        <taxon>Lactuca</taxon>
    </lineage>
</organism>
<comment type="caution">
    <text evidence="2">The sequence shown here is derived from an EMBL/GenBank/DDBJ whole genome shotgun (WGS) entry which is preliminary data.</text>
</comment>
<dbReference type="InterPro" id="IPR007070">
    <property type="entry name" value="GPI_EtnP_transferase_1"/>
</dbReference>
<comment type="function">
    <text evidence="1">Ethanolamine phosphate transferase involved in glycosylphosphatidylinositol-anchor biosynthesis. Transfers ethanolamine phosphate to the first alpha-1,4-linked mannose of the glycosylphosphatidylinositol precursor of GPI-anchor.</text>
</comment>
<gene>
    <name evidence="2" type="ORF">LVIROSA_LOCUS18215</name>
</gene>
<comment type="subcellular location">
    <subcellularLocation>
        <location evidence="1">Endoplasmic reticulum membrane</location>
        <topology evidence="1">Multi-pass membrane protein</topology>
    </subcellularLocation>
</comment>
<proteinExistence type="inferred from homology"/>
<comment type="similarity">
    <text evidence="1">Belongs to the PIGG/PIGN/PIGO family. PIGN subfamily.</text>
</comment>
<dbReference type="Gene3D" id="3.40.720.10">
    <property type="entry name" value="Alkaline Phosphatase, subunit A"/>
    <property type="match status" value="1"/>
</dbReference>
<name>A0AAU9MXX8_9ASTR</name>
<comment type="pathway">
    <text evidence="1">Glycolipid biosynthesis; glycosylphosphatidylinositol-anchor biosynthesis.</text>
</comment>
<dbReference type="PANTHER" id="PTHR12250:SF0">
    <property type="entry name" value="GPI ETHANOLAMINE PHOSPHATE TRANSFERASE 1"/>
    <property type="match status" value="1"/>
</dbReference>
<dbReference type="GO" id="GO:0006506">
    <property type="term" value="P:GPI anchor biosynthetic process"/>
    <property type="evidence" value="ECO:0007669"/>
    <property type="project" value="UniProtKB-KW"/>
</dbReference>
<evidence type="ECO:0000256" key="1">
    <source>
        <dbReference type="RuleBase" id="RU367138"/>
    </source>
</evidence>
<protein>
    <recommendedName>
        <fullName evidence="1">GPI ethanolamine phosphate transferase 1</fullName>
        <ecNumber evidence="1">2.-.-.-</ecNumber>
    </recommendedName>
</protein>
<evidence type="ECO:0000313" key="3">
    <source>
        <dbReference type="Proteomes" id="UP001157418"/>
    </source>
</evidence>
<dbReference type="GO" id="GO:0051377">
    <property type="term" value="F:mannose-ethanolamine phosphotransferase activity"/>
    <property type="evidence" value="ECO:0007669"/>
    <property type="project" value="UniProtKB-UniRule"/>
</dbReference>
<dbReference type="EC" id="2.-.-.-" evidence="1"/>
<dbReference type="GO" id="GO:0005789">
    <property type="term" value="C:endoplasmic reticulum membrane"/>
    <property type="evidence" value="ECO:0007669"/>
    <property type="project" value="UniProtKB-SubCell"/>
</dbReference>
<dbReference type="EMBL" id="CAKMRJ010003334">
    <property type="protein sequence ID" value="CAH1431502.1"/>
    <property type="molecule type" value="Genomic_DNA"/>
</dbReference>
<sequence length="98" mass="11154">MTPSEFNKASFFSRRAPFLRSVIKGQGRWGVSHACPPTESRPGHVAIIAGFYEDPSVVTKGWKANPVEFDSVFNKNLEEIVVNIEEVKNDKLKKIWKY</sequence>